<dbReference type="Pfam" id="PF04972">
    <property type="entry name" value="BON"/>
    <property type="match status" value="1"/>
</dbReference>
<dbReference type="PROSITE" id="PS51257">
    <property type="entry name" value="PROKAR_LIPOPROTEIN"/>
    <property type="match status" value="1"/>
</dbReference>
<dbReference type="PANTHER" id="PTHR34606:SF16">
    <property type="entry name" value="BON DOMAIN-CONTAINING PROTEIN"/>
    <property type="match status" value="1"/>
</dbReference>
<keyword evidence="4" id="KW-1185">Reference proteome</keyword>
<feature type="signal peptide" evidence="1">
    <location>
        <begin position="1"/>
        <end position="21"/>
    </location>
</feature>
<comment type="caution">
    <text evidence="3">The sequence shown here is derived from an EMBL/GenBank/DDBJ whole genome shotgun (WGS) entry which is preliminary data.</text>
</comment>
<sequence>MLRMIQLFVMSLLASIIIACAASPTSESTGQYLDSSAITAKVKAELVDKLGAQGFAIKVNTYKHEVQLSGFVNSSVVKQRAGIIAGNVDGVGHVRNALIVK</sequence>
<accession>A0A0W0SSG7</accession>
<gene>
    <name evidence="3" type="ORF">Lbru_0798</name>
</gene>
<dbReference type="EMBL" id="LNXV01000005">
    <property type="protein sequence ID" value="KTC86304.1"/>
    <property type="molecule type" value="Genomic_DNA"/>
</dbReference>
<evidence type="ECO:0000313" key="4">
    <source>
        <dbReference type="Proteomes" id="UP000054742"/>
    </source>
</evidence>
<evidence type="ECO:0000259" key="2">
    <source>
        <dbReference type="PROSITE" id="PS50914"/>
    </source>
</evidence>
<dbReference type="PANTHER" id="PTHR34606">
    <property type="entry name" value="BON DOMAIN-CONTAINING PROTEIN"/>
    <property type="match status" value="1"/>
</dbReference>
<proteinExistence type="predicted"/>
<evidence type="ECO:0000313" key="3">
    <source>
        <dbReference type="EMBL" id="KTC86304.1"/>
    </source>
</evidence>
<dbReference type="Gene3D" id="3.30.1340.30">
    <property type="match status" value="1"/>
</dbReference>
<dbReference type="AlphaFoldDB" id="A0A0W0SSG7"/>
<dbReference type="Proteomes" id="UP000054742">
    <property type="component" value="Unassembled WGS sequence"/>
</dbReference>
<organism evidence="3 4">
    <name type="scientific">Legionella brunensis</name>
    <dbReference type="NCBI Taxonomy" id="29422"/>
    <lineage>
        <taxon>Bacteria</taxon>
        <taxon>Pseudomonadati</taxon>
        <taxon>Pseudomonadota</taxon>
        <taxon>Gammaproteobacteria</taxon>
        <taxon>Legionellales</taxon>
        <taxon>Legionellaceae</taxon>
        <taxon>Legionella</taxon>
    </lineage>
</organism>
<dbReference type="InterPro" id="IPR051686">
    <property type="entry name" value="Lipoprotein_DolP"/>
</dbReference>
<name>A0A0W0SSG7_9GAMM</name>
<dbReference type="InterPro" id="IPR007055">
    <property type="entry name" value="BON_dom"/>
</dbReference>
<dbReference type="PROSITE" id="PS50914">
    <property type="entry name" value="BON"/>
    <property type="match status" value="1"/>
</dbReference>
<dbReference type="RefSeq" id="WP_058440898.1">
    <property type="nucleotide sequence ID" value="NZ_CAAAHU010000010.1"/>
</dbReference>
<keyword evidence="3" id="KW-0449">Lipoprotein</keyword>
<evidence type="ECO:0000256" key="1">
    <source>
        <dbReference type="SAM" id="SignalP"/>
    </source>
</evidence>
<reference evidence="3 4" key="1">
    <citation type="submission" date="2015-11" db="EMBL/GenBank/DDBJ databases">
        <title>Genomic analysis of 38 Legionella species identifies large and diverse effector repertoires.</title>
        <authorList>
            <person name="Burstein D."/>
            <person name="Amaro F."/>
            <person name="Zusman T."/>
            <person name="Lifshitz Z."/>
            <person name="Cohen O."/>
            <person name="Gilbert J.A."/>
            <person name="Pupko T."/>
            <person name="Shuman H.A."/>
            <person name="Segal G."/>
        </authorList>
    </citation>
    <scope>NUCLEOTIDE SEQUENCE [LARGE SCALE GENOMIC DNA]</scope>
    <source>
        <strain evidence="3 4">ATCC 43878</strain>
    </source>
</reference>
<keyword evidence="1" id="KW-0732">Signal</keyword>
<dbReference type="OrthoDB" id="7360581at2"/>
<dbReference type="PATRIC" id="fig|29422.6.peg.832"/>
<protein>
    <submittedName>
        <fullName evidence="3">Putative periplasmic or secreted lipoprotein</fullName>
    </submittedName>
</protein>
<dbReference type="STRING" id="29422.Lbru_0798"/>
<feature type="domain" description="BON" evidence="2">
    <location>
        <begin position="34"/>
        <end position="101"/>
    </location>
</feature>
<feature type="chain" id="PRO_5006912297" evidence="1">
    <location>
        <begin position="22"/>
        <end position="101"/>
    </location>
</feature>